<feature type="compositionally biased region" description="Gly residues" evidence="1">
    <location>
        <begin position="181"/>
        <end position="198"/>
    </location>
</feature>
<gene>
    <name evidence="2" type="ORF">GCM10010389_64870</name>
</gene>
<feature type="region of interest" description="Disordered" evidence="1">
    <location>
        <begin position="125"/>
        <end position="275"/>
    </location>
</feature>
<feature type="region of interest" description="Disordered" evidence="1">
    <location>
        <begin position="15"/>
        <end position="82"/>
    </location>
</feature>
<feature type="compositionally biased region" description="Low complexity" evidence="1">
    <location>
        <begin position="403"/>
        <end position="412"/>
    </location>
</feature>
<feature type="compositionally biased region" description="Basic residues" evidence="1">
    <location>
        <begin position="413"/>
        <end position="423"/>
    </location>
</feature>
<dbReference type="Proteomes" id="UP000623010">
    <property type="component" value="Unassembled WGS sequence"/>
</dbReference>
<keyword evidence="3" id="KW-1185">Reference proteome</keyword>
<sequence length="423" mass="42510">MKPYSAAGVQQLLGPGALGVQGRAVGPEAGHRQGADGLPVGRGGPGEAVPGAAAEVGAGALADQGAQPFTHRTAGREDDHVRVDGRAAHDERLPRGGGQALLGEPVAVLPAALQDVAAGAVRVEQAGPQPGGDPAGGDGVLHHEHHEQVQDRQPQIRRGLREVPRGGGGPPGGEQQVDHSGGAGDQVGGVPVEGGGAGHGEHRRGTGVGGADREQAQVASRGLQHGGGDPAGGDVRDRVRVRREGRAGRQGAVGVAQGHRRVGGVGRPRDDPADVAPGREQVVEEFLGPRRRTGAGTAVRRPAVVGPHAVRGGGPGVPAGHVVPLPFLTVPASLAVPAVPRVAAAAAVVRSATLPQGCRAGRRPEREAPPAAPGGTEQPAEPRGRPGPGEVPGRSLLCCPGSRDVLLPPVLRRPLRPPRGRPA</sequence>
<evidence type="ECO:0000313" key="3">
    <source>
        <dbReference type="Proteomes" id="UP000623010"/>
    </source>
</evidence>
<protein>
    <submittedName>
        <fullName evidence="2">Uncharacterized protein</fullName>
    </submittedName>
</protein>
<reference evidence="2" key="1">
    <citation type="journal article" date="2014" name="Int. J. Syst. Evol. Microbiol.">
        <title>Complete genome sequence of Corynebacterium casei LMG S-19264T (=DSM 44701T), isolated from a smear-ripened cheese.</title>
        <authorList>
            <consortium name="US DOE Joint Genome Institute (JGI-PGF)"/>
            <person name="Walter F."/>
            <person name="Albersmeier A."/>
            <person name="Kalinowski J."/>
            <person name="Ruckert C."/>
        </authorList>
    </citation>
    <scope>NUCLEOTIDE SEQUENCE</scope>
    <source>
        <strain evidence="2">JCM 5016</strain>
    </source>
</reference>
<dbReference type="EMBL" id="BMWH01000049">
    <property type="protein sequence ID" value="GHA17667.1"/>
    <property type="molecule type" value="Genomic_DNA"/>
</dbReference>
<feature type="compositionally biased region" description="Gly residues" evidence="1">
    <location>
        <begin position="129"/>
        <end position="139"/>
    </location>
</feature>
<name>A0A918S003_9ACTN</name>
<accession>A0A918S003</accession>
<evidence type="ECO:0000313" key="2">
    <source>
        <dbReference type="EMBL" id="GHA17667.1"/>
    </source>
</evidence>
<evidence type="ECO:0000256" key="1">
    <source>
        <dbReference type="SAM" id="MobiDB-lite"/>
    </source>
</evidence>
<organism evidence="2 3">
    <name type="scientific">Streptomyces echinoruber</name>
    <dbReference type="NCBI Taxonomy" id="68898"/>
    <lineage>
        <taxon>Bacteria</taxon>
        <taxon>Bacillati</taxon>
        <taxon>Actinomycetota</taxon>
        <taxon>Actinomycetes</taxon>
        <taxon>Kitasatosporales</taxon>
        <taxon>Streptomycetaceae</taxon>
        <taxon>Streptomyces</taxon>
    </lineage>
</organism>
<feature type="compositionally biased region" description="Basic and acidic residues" evidence="1">
    <location>
        <begin position="140"/>
        <end position="150"/>
    </location>
</feature>
<proteinExistence type="predicted"/>
<feature type="compositionally biased region" description="Basic and acidic residues" evidence="1">
    <location>
        <begin position="234"/>
        <end position="247"/>
    </location>
</feature>
<feature type="compositionally biased region" description="Low complexity" evidence="1">
    <location>
        <begin position="47"/>
        <end position="60"/>
    </location>
</feature>
<reference evidence="2" key="2">
    <citation type="submission" date="2020-09" db="EMBL/GenBank/DDBJ databases">
        <authorList>
            <person name="Sun Q."/>
            <person name="Ohkuma M."/>
        </authorList>
    </citation>
    <scope>NUCLEOTIDE SEQUENCE</scope>
    <source>
        <strain evidence="2">JCM 5016</strain>
    </source>
</reference>
<comment type="caution">
    <text evidence="2">The sequence shown here is derived from an EMBL/GenBank/DDBJ whole genome shotgun (WGS) entry which is preliminary data.</text>
</comment>
<feature type="region of interest" description="Disordered" evidence="1">
    <location>
        <begin position="358"/>
        <end position="423"/>
    </location>
</feature>
<dbReference type="AlphaFoldDB" id="A0A918S003"/>